<accession>A0ABU0HB98</accession>
<organism evidence="1 2">
    <name type="scientific">Kaistia dalseonensis</name>
    <dbReference type="NCBI Taxonomy" id="410840"/>
    <lineage>
        <taxon>Bacteria</taxon>
        <taxon>Pseudomonadati</taxon>
        <taxon>Pseudomonadota</taxon>
        <taxon>Alphaproteobacteria</taxon>
        <taxon>Hyphomicrobiales</taxon>
        <taxon>Kaistiaceae</taxon>
        <taxon>Kaistia</taxon>
    </lineage>
</organism>
<sequence length="209" mass="23030">MPEINRDGDAFASGLAALLPTGIAWPRESDTVLMGLVRALAEEWARVDKRGADLLGRESDPRATIELLDAWETAFGLPDPCVAEPQTIEARQQVLVNRMTMEGSQSRAFFIQIAADLGYEIEIKEYSPFMCGVSEVGETLHGWEIGPAEIRFYWSIAIAGARLSWFRAGSGQAGVDHLLEIGIATDITCIFNRLKPAHTQVLFDYSESL</sequence>
<dbReference type="InterPro" id="IPR018755">
    <property type="entry name" value="Phage_Mu_Gp48"/>
</dbReference>
<comment type="caution">
    <text evidence="1">The sequence shown here is derived from an EMBL/GenBank/DDBJ whole genome shotgun (WGS) entry which is preliminary data.</text>
</comment>
<evidence type="ECO:0000313" key="2">
    <source>
        <dbReference type="Proteomes" id="UP001241603"/>
    </source>
</evidence>
<dbReference type="Pfam" id="PF10076">
    <property type="entry name" value="Phage_Mu_Gp48"/>
    <property type="match status" value="1"/>
</dbReference>
<dbReference type="RefSeq" id="WP_266349950.1">
    <property type="nucleotide sequence ID" value="NZ_JAPKNG010000005.1"/>
</dbReference>
<dbReference type="EMBL" id="JAUSVO010000005">
    <property type="protein sequence ID" value="MDQ0439045.1"/>
    <property type="molecule type" value="Genomic_DNA"/>
</dbReference>
<protein>
    <submittedName>
        <fullName evidence="1">Uncharacterized protein YmfQ (DUF2313 family)</fullName>
    </submittedName>
</protein>
<gene>
    <name evidence="1" type="ORF">QO014_003446</name>
</gene>
<proteinExistence type="predicted"/>
<evidence type="ECO:0000313" key="1">
    <source>
        <dbReference type="EMBL" id="MDQ0439045.1"/>
    </source>
</evidence>
<reference evidence="1 2" key="1">
    <citation type="submission" date="2023-07" db="EMBL/GenBank/DDBJ databases">
        <title>Genomic Encyclopedia of Type Strains, Phase IV (KMG-IV): sequencing the most valuable type-strain genomes for metagenomic binning, comparative biology and taxonomic classification.</title>
        <authorList>
            <person name="Goeker M."/>
        </authorList>
    </citation>
    <scope>NUCLEOTIDE SEQUENCE [LARGE SCALE GENOMIC DNA]</scope>
    <source>
        <strain evidence="1 2">B6-8</strain>
    </source>
</reference>
<dbReference type="Proteomes" id="UP001241603">
    <property type="component" value="Unassembled WGS sequence"/>
</dbReference>
<keyword evidence="2" id="KW-1185">Reference proteome</keyword>
<name>A0ABU0HB98_9HYPH</name>